<gene>
    <name evidence="3" type="ORF">EAS64_13940</name>
</gene>
<sequence>MTIGQSPDRHRTAGTHWRGETIRDVMIDVSRRLQSVYVPAADGVRLAVDVWLPVERTAAGGAVGTVMRVTRYHRAEAPQGPEPAADTNAAAGDLFNRAGFALVVVDARGTGASFGTRAGELSEREIKDYGELIDWVAAQPWSNGRVGVYGTSYEGQAAELIAGLGNAHLVAVAALFSPYDPYRELFYPGGCGTGGRYARWMYESQLKDGIAGALDRLAALTGQPAETIALPSPVKPVDGPDGRALLDAAIGEHQANTDVHALMGRVPFRDDRVTGLDWEAAAPASGAAAAFRGVPMLVRAGWLDGGFAAGALARFAARAGHQQVEIGPWGHGGGSLADTLRPSFTAEHDPLSIASQDRRLVEFLARYLERDREVAGGSTLTFGTLGIGEWHTVTRWPPADTGTQRWYLGPMAGLTREAGPAATVTHRADVTASTGATNRWLAIDLDKAPGYPGRRDADDSLLTFTSGPLPADVHVLGFPVVTVRLATSGTDGAVYVYLEAVGPDADVSYLTEGCLRFLHRRAAGAAEPARLGVPRTFARPDALPVVPGTPMDLAVPLLPVSAVVPAGHRVRVAITGHDASCFTRYGPAEETFTLSLGGDSHLDLPVRSG</sequence>
<dbReference type="NCBIfam" id="TIGR00976">
    <property type="entry name" value="CocE_NonD"/>
    <property type="match status" value="1"/>
</dbReference>
<keyword evidence="4" id="KW-1185">Reference proteome</keyword>
<dbReference type="InterPro" id="IPR008979">
    <property type="entry name" value="Galactose-bd-like_sf"/>
</dbReference>
<dbReference type="AlphaFoldDB" id="A0A6P2C3T6"/>
<dbReference type="Pfam" id="PF08530">
    <property type="entry name" value="PepX_C"/>
    <property type="match status" value="1"/>
</dbReference>
<dbReference type="Gene3D" id="1.10.3020.10">
    <property type="entry name" value="alpha-amino acid ester hydrolase ( Helical cap domain)"/>
    <property type="match status" value="1"/>
</dbReference>
<evidence type="ECO:0000256" key="1">
    <source>
        <dbReference type="ARBA" id="ARBA00022801"/>
    </source>
</evidence>
<dbReference type="Proteomes" id="UP000460272">
    <property type="component" value="Unassembled WGS sequence"/>
</dbReference>
<dbReference type="InterPro" id="IPR000383">
    <property type="entry name" value="Xaa-Pro-like_dom"/>
</dbReference>
<dbReference type="EMBL" id="RPFW01000002">
    <property type="protein sequence ID" value="TVZ05607.1"/>
    <property type="molecule type" value="Genomic_DNA"/>
</dbReference>
<reference evidence="3 4" key="1">
    <citation type="submission" date="2018-11" db="EMBL/GenBank/DDBJ databases">
        <title>Trebonia kvetii gen.nov., sp.nov., a novel acidophilic actinobacterium, and proposal of the new actinobacterial family Treboniaceae fam. nov.</title>
        <authorList>
            <person name="Rapoport D."/>
            <person name="Sagova-Mareckova M."/>
            <person name="Sedlacek I."/>
            <person name="Provaznik J."/>
            <person name="Kralova S."/>
            <person name="Pavlinic D."/>
            <person name="Benes V."/>
            <person name="Kopecky J."/>
        </authorList>
    </citation>
    <scope>NUCLEOTIDE SEQUENCE [LARGE SCALE GENOMIC DNA]</scope>
    <source>
        <strain evidence="3 4">15Tr583</strain>
    </source>
</reference>
<dbReference type="Gene3D" id="2.60.120.260">
    <property type="entry name" value="Galactose-binding domain-like"/>
    <property type="match status" value="1"/>
</dbReference>
<dbReference type="OrthoDB" id="5240615at2"/>
<evidence type="ECO:0000313" key="4">
    <source>
        <dbReference type="Proteomes" id="UP000460272"/>
    </source>
</evidence>
<name>A0A6P2C3T6_9ACTN</name>
<evidence type="ECO:0000313" key="3">
    <source>
        <dbReference type="EMBL" id="TVZ05607.1"/>
    </source>
</evidence>
<dbReference type="InterPro" id="IPR005674">
    <property type="entry name" value="CocE/Ser_esterase"/>
</dbReference>
<proteinExistence type="predicted"/>
<accession>A0A6P2C3T6</accession>
<dbReference type="InterPro" id="IPR013736">
    <property type="entry name" value="Xaa-Pro_dipept_C"/>
</dbReference>
<dbReference type="Gene3D" id="3.40.50.1820">
    <property type="entry name" value="alpha/beta hydrolase"/>
    <property type="match status" value="1"/>
</dbReference>
<keyword evidence="1 3" id="KW-0378">Hydrolase</keyword>
<dbReference type="InterPro" id="IPR029058">
    <property type="entry name" value="AB_hydrolase_fold"/>
</dbReference>
<protein>
    <submittedName>
        <fullName evidence="3">CocE/NonD family hydrolase</fullName>
    </submittedName>
</protein>
<dbReference type="SUPFAM" id="SSF49785">
    <property type="entry name" value="Galactose-binding domain-like"/>
    <property type="match status" value="1"/>
</dbReference>
<organism evidence="3 4">
    <name type="scientific">Trebonia kvetii</name>
    <dbReference type="NCBI Taxonomy" id="2480626"/>
    <lineage>
        <taxon>Bacteria</taxon>
        <taxon>Bacillati</taxon>
        <taxon>Actinomycetota</taxon>
        <taxon>Actinomycetes</taxon>
        <taxon>Streptosporangiales</taxon>
        <taxon>Treboniaceae</taxon>
        <taxon>Trebonia</taxon>
    </lineage>
</organism>
<dbReference type="SMART" id="SM00939">
    <property type="entry name" value="PepX_C"/>
    <property type="match status" value="1"/>
</dbReference>
<evidence type="ECO:0000259" key="2">
    <source>
        <dbReference type="SMART" id="SM00939"/>
    </source>
</evidence>
<feature type="domain" description="Xaa-Pro dipeptidyl-peptidase C-terminal" evidence="2">
    <location>
        <begin position="361"/>
        <end position="603"/>
    </location>
</feature>
<dbReference type="SUPFAM" id="SSF53474">
    <property type="entry name" value="alpha/beta-Hydrolases"/>
    <property type="match status" value="1"/>
</dbReference>
<comment type="caution">
    <text evidence="3">The sequence shown here is derived from an EMBL/GenBank/DDBJ whole genome shotgun (WGS) entry which is preliminary data.</text>
</comment>
<dbReference type="GO" id="GO:0008239">
    <property type="term" value="F:dipeptidyl-peptidase activity"/>
    <property type="evidence" value="ECO:0007669"/>
    <property type="project" value="InterPro"/>
</dbReference>
<dbReference type="Pfam" id="PF02129">
    <property type="entry name" value="Peptidase_S15"/>
    <property type="match status" value="1"/>
</dbReference>